<feature type="domain" description="Polymerase nucleotidyl transferase" evidence="1">
    <location>
        <begin position="27"/>
        <end position="56"/>
    </location>
</feature>
<evidence type="ECO:0000259" key="1">
    <source>
        <dbReference type="Pfam" id="PF01909"/>
    </source>
</evidence>
<protein>
    <recommendedName>
        <fullName evidence="1">Polymerase nucleotidyl transferase domain-containing protein</fullName>
    </recommendedName>
</protein>
<dbReference type="Proteomes" id="UP001501721">
    <property type="component" value="Unassembled WGS sequence"/>
</dbReference>
<dbReference type="InterPro" id="IPR002934">
    <property type="entry name" value="Polymerase_NTP_transf_dom"/>
</dbReference>
<accession>A0ABN3KN44</accession>
<dbReference type="CDD" id="cd05403">
    <property type="entry name" value="NT_KNTase_like"/>
    <property type="match status" value="1"/>
</dbReference>
<comment type="caution">
    <text evidence="2">The sequence shown here is derived from an EMBL/GenBank/DDBJ whole genome shotgun (WGS) entry which is preliminary data.</text>
</comment>
<dbReference type="EMBL" id="BAAATL010000001">
    <property type="protein sequence ID" value="GAA2464040.1"/>
    <property type="molecule type" value="Genomic_DNA"/>
</dbReference>
<dbReference type="RefSeq" id="WP_346074863.1">
    <property type="nucleotide sequence ID" value="NZ_BAAATL010000001.1"/>
</dbReference>
<proteinExistence type="predicted"/>
<gene>
    <name evidence="2" type="ORF">GCM10010422_00430</name>
</gene>
<reference evidence="2 3" key="1">
    <citation type="journal article" date="2019" name="Int. J. Syst. Evol. Microbiol.">
        <title>The Global Catalogue of Microorganisms (GCM) 10K type strain sequencing project: providing services to taxonomists for standard genome sequencing and annotation.</title>
        <authorList>
            <consortium name="The Broad Institute Genomics Platform"/>
            <consortium name="The Broad Institute Genome Sequencing Center for Infectious Disease"/>
            <person name="Wu L."/>
            <person name="Ma J."/>
        </authorList>
    </citation>
    <scope>NUCLEOTIDE SEQUENCE [LARGE SCALE GENOMIC DNA]</scope>
    <source>
        <strain evidence="2 3">JCM 6923</strain>
    </source>
</reference>
<dbReference type="SUPFAM" id="SSF81301">
    <property type="entry name" value="Nucleotidyltransferase"/>
    <property type="match status" value="1"/>
</dbReference>
<dbReference type="InterPro" id="IPR043519">
    <property type="entry name" value="NT_sf"/>
</dbReference>
<sequence>MKRERATMLLNDMLDRLEEGGWPLDLVDEILVFGSYARGALNPSDVDLVVEHRRDDRLVSEFVHALSYGRDPSASMKRALKGNSRGLQIHFGERKTLEAEGFELTLLWTRGEPADAARTRLAAITPDPEAGRAPRDHMIEAFDGIDRWVPRPVRIDLVDLVDRKAATIRQLQLPDAEPAHPAAHEALTRWSETSPLRRAAAAVLAHLEATSRPLDSVYLHGEPVIGSRYSGTTWQTGIGFDWSHHRSISHHLQEGTDWFEVVHPTRTQPLHTLHITVQDRSALPRL</sequence>
<name>A0ABN3KN44_9ACTN</name>
<keyword evidence="3" id="KW-1185">Reference proteome</keyword>
<evidence type="ECO:0000313" key="2">
    <source>
        <dbReference type="EMBL" id="GAA2464040.1"/>
    </source>
</evidence>
<dbReference type="Pfam" id="PF01909">
    <property type="entry name" value="NTP_transf_2"/>
    <property type="match status" value="1"/>
</dbReference>
<evidence type="ECO:0000313" key="3">
    <source>
        <dbReference type="Proteomes" id="UP001501721"/>
    </source>
</evidence>
<organism evidence="2 3">
    <name type="scientific">Streptomyces graminearus</name>
    <dbReference type="NCBI Taxonomy" id="284030"/>
    <lineage>
        <taxon>Bacteria</taxon>
        <taxon>Bacillati</taxon>
        <taxon>Actinomycetota</taxon>
        <taxon>Actinomycetes</taxon>
        <taxon>Kitasatosporales</taxon>
        <taxon>Streptomycetaceae</taxon>
        <taxon>Streptomyces</taxon>
    </lineage>
</organism>